<organism evidence="2 3">
    <name type="scientific">Solanum tuberosum</name>
    <name type="common">Potato</name>
    <dbReference type="NCBI Taxonomy" id="4113"/>
    <lineage>
        <taxon>Eukaryota</taxon>
        <taxon>Viridiplantae</taxon>
        <taxon>Streptophyta</taxon>
        <taxon>Embryophyta</taxon>
        <taxon>Tracheophyta</taxon>
        <taxon>Spermatophyta</taxon>
        <taxon>Magnoliopsida</taxon>
        <taxon>eudicotyledons</taxon>
        <taxon>Gunneridae</taxon>
        <taxon>Pentapetalae</taxon>
        <taxon>asterids</taxon>
        <taxon>lamiids</taxon>
        <taxon>Solanales</taxon>
        <taxon>Solanaceae</taxon>
        <taxon>Solanoideae</taxon>
        <taxon>Solaneae</taxon>
        <taxon>Solanum</taxon>
    </lineage>
</organism>
<keyword evidence="1" id="KW-0812">Transmembrane</keyword>
<dbReference type="HOGENOM" id="CLU_3054135_0_0_1"/>
<dbReference type="EnsemblPlants" id="PGSC0003DMT400012758">
    <property type="protein sequence ID" value="PGSC0003DMT400012758"/>
    <property type="gene ID" value="PGSC0003DMG401004973"/>
</dbReference>
<dbReference type="PaxDb" id="4113-PGSC0003DMT400012758"/>
<evidence type="ECO:0000256" key="1">
    <source>
        <dbReference type="SAM" id="Phobius"/>
    </source>
</evidence>
<evidence type="ECO:0000313" key="3">
    <source>
        <dbReference type="Proteomes" id="UP000011115"/>
    </source>
</evidence>
<keyword evidence="3" id="KW-1185">Reference proteome</keyword>
<accession>M1A1R2</accession>
<name>M1A1R2_SOLTU</name>
<reference evidence="3" key="1">
    <citation type="journal article" date="2011" name="Nature">
        <title>Genome sequence and analysis of the tuber crop potato.</title>
        <authorList>
            <consortium name="The Potato Genome Sequencing Consortium"/>
        </authorList>
    </citation>
    <scope>NUCLEOTIDE SEQUENCE [LARGE SCALE GENOMIC DNA]</scope>
    <source>
        <strain evidence="3">cv. DM1-3 516 R44</strain>
    </source>
</reference>
<dbReference type="InParanoid" id="M1A1R2"/>
<protein>
    <submittedName>
        <fullName evidence="2">Uncharacterized protein</fullName>
    </submittedName>
</protein>
<reference evidence="2" key="2">
    <citation type="submission" date="2015-06" db="UniProtKB">
        <authorList>
            <consortium name="EnsemblPlants"/>
        </authorList>
    </citation>
    <scope>IDENTIFICATION</scope>
    <source>
        <strain evidence="2">DM1-3 516 R44</strain>
    </source>
</reference>
<dbReference type="Gramene" id="PGSC0003DMT400012758">
    <property type="protein sequence ID" value="PGSC0003DMT400012758"/>
    <property type="gene ID" value="PGSC0003DMG401004973"/>
</dbReference>
<evidence type="ECO:0000313" key="2">
    <source>
        <dbReference type="EnsemblPlants" id="PGSC0003DMT400012758"/>
    </source>
</evidence>
<keyword evidence="1" id="KW-1133">Transmembrane helix</keyword>
<dbReference type="Proteomes" id="UP000011115">
    <property type="component" value="Unassembled WGS sequence"/>
</dbReference>
<feature type="transmembrane region" description="Helical" evidence="1">
    <location>
        <begin position="25"/>
        <end position="49"/>
    </location>
</feature>
<dbReference type="AlphaFoldDB" id="M1A1R2"/>
<keyword evidence="1" id="KW-0472">Membrane</keyword>
<sequence>MLSKNSPHGRTLRICNSVNQPICEFLFYFPLLFYCSIHSIISTAGYSFALENVV</sequence>
<proteinExistence type="predicted"/>